<keyword evidence="1" id="KW-1133">Transmembrane helix</keyword>
<reference evidence="2 3" key="1">
    <citation type="submission" date="2022-04" db="EMBL/GenBank/DDBJ databases">
        <title>Mechanism of arsenic methylation and mitigation arsenic toxicity by Bacillus sp. LH14 from an Arsenic-Contaminated Paddy Soil.</title>
        <authorList>
            <person name="Wang D."/>
        </authorList>
    </citation>
    <scope>NUCLEOTIDE SEQUENCE [LARGE SCALE GENOMIC DNA]</scope>
    <source>
        <strain evidence="2 3">LH14</strain>
    </source>
</reference>
<feature type="transmembrane region" description="Helical" evidence="1">
    <location>
        <begin position="6"/>
        <end position="25"/>
    </location>
</feature>
<dbReference type="Proteomes" id="UP000830639">
    <property type="component" value="Chromosome"/>
</dbReference>
<keyword evidence="1" id="KW-0812">Transmembrane</keyword>
<keyword evidence="1" id="KW-0472">Membrane</keyword>
<accession>A0ABY4JNX1</accession>
<gene>
    <name evidence="2" type="ORF">MY490_06815</name>
</gene>
<keyword evidence="3" id="KW-1185">Reference proteome</keyword>
<protein>
    <submittedName>
        <fullName evidence="2">Uncharacterized protein</fullName>
    </submittedName>
</protein>
<evidence type="ECO:0000256" key="1">
    <source>
        <dbReference type="SAM" id="Phobius"/>
    </source>
</evidence>
<evidence type="ECO:0000313" key="3">
    <source>
        <dbReference type="Proteomes" id="UP000830639"/>
    </source>
</evidence>
<evidence type="ECO:0000313" key="2">
    <source>
        <dbReference type="EMBL" id="UPM55542.1"/>
    </source>
</evidence>
<dbReference type="RefSeq" id="WP_248268552.1">
    <property type="nucleotide sequence ID" value="NZ_CP096034.1"/>
</dbReference>
<name>A0ABY4JNX1_9BACI</name>
<organism evidence="2 3">
    <name type="scientific">Gottfriedia acidiceleris</name>
    <dbReference type="NCBI Taxonomy" id="371036"/>
    <lineage>
        <taxon>Bacteria</taxon>
        <taxon>Bacillati</taxon>
        <taxon>Bacillota</taxon>
        <taxon>Bacilli</taxon>
        <taxon>Bacillales</taxon>
        <taxon>Bacillaceae</taxon>
        <taxon>Gottfriedia</taxon>
    </lineage>
</organism>
<dbReference type="EMBL" id="CP096034">
    <property type="protein sequence ID" value="UPM55542.1"/>
    <property type="molecule type" value="Genomic_DNA"/>
</dbReference>
<sequence>MNKSNVTVSFLIFFLIFSFGIYGNYISLNNKEEASEPINNLVTQPNSTGNTSPFPDKNNYYIIYVKQENGVASSFIPLNLNPGFKNDSDYRVSISIDDNGNIINADKVIEIDNFIVSKSNKKIIKKIAGKEKYNEALKEIENRLAEIQKSL</sequence>
<proteinExistence type="predicted"/>